<accession>A0A8F8QSV8</accession>
<evidence type="ECO:0000313" key="3">
    <source>
        <dbReference type="EMBL" id="QYA72592.1"/>
    </source>
</evidence>
<keyword evidence="1" id="KW-0472">Membrane</keyword>
<name>A0A8F8QSV8_9TOMB</name>
<feature type="transmembrane region" description="Helical" evidence="1">
    <location>
        <begin position="83"/>
        <end position="101"/>
    </location>
</feature>
<protein>
    <submittedName>
        <fullName evidence="3">RNA polymerase pre-readthrough protein</fullName>
    </submittedName>
</protein>
<proteinExistence type="predicted"/>
<dbReference type="InterPro" id="IPR013707">
    <property type="entry name" value="Tombusvirus_p33"/>
</dbReference>
<gene>
    <name evidence="3" type="primary">ORF1</name>
</gene>
<feature type="domain" description="Tombusvirus p33" evidence="2">
    <location>
        <begin position="143"/>
        <end position="289"/>
    </location>
</feature>
<keyword evidence="1" id="KW-1133">Transmembrane helix</keyword>
<reference evidence="3" key="1">
    <citation type="submission" date="2021-06" db="EMBL/GenBank/DDBJ databases">
        <title>Plant Virus Collection isolate.</title>
        <authorList>
            <person name="Knierim D."/>
            <person name="Margaria P."/>
            <person name="Menzel W."/>
            <person name="Winter S."/>
        </authorList>
    </citation>
    <scope>NUCLEOTIDE SEQUENCE</scope>
    <source>
        <strain evidence="3">DSMZ PV-0788</strain>
    </source>
</reference>
<keyword evidence="1" id="KW-0812">Transmembrane</keyword>
<evidence type="ECO:0000259" key="2">
    <source>
        <dbReference type="Pfam" id="PF08500"/>
    </source>
</evidence>
<evidence type="ECO:0000256" key="1">
    <source>
        <dbReference type="SAM" id="Phobius"/>
    </source>
</evidence>
<dbReference type="EMBL" id="MZ405656">
    <property type="protein sequence ID" value="QYA72592.1"/>
    <property type="molecule type" value="Genomic_RNA"/>
</dbReference>
<sequence>METIRNMLWPKKEIYVGDSAIGVDRNTKIDIFKLACIVLLRYVRTGKVECDTDSLSKFLIEVLKTDCSAKWDWFMRKRKCSDYALPMSILSVPIAPLLSYATRMRQVTVRVAGNELGFSIPLPRPSIPRKGLFLRLAAGLALAPVCVLAAYATLPREKLSTFRLKKAAREHMEDDMEAVECLVVVPSKEIKGSDGEDIVTGSRITKRYTKLNRPKRTPYAAKIAQVARSKVGYLKNSPENRLIYQRVMIEIMDKDHVRYHDRDFILPLAIGYCFVYPDGVEESSALWGSTESLGVK</sequence>
<feature type="transmembrane region" description="Helical" evidence="1">
    <location>
        <begin position="132"/>
        <end position="154"/>
    </location>
</feature>
<dbReference type="Pfam" id="PF08500">
    <property type="entry name" value="Tombus_P33"/>
    <property type="match status" value="1"/>
</dbReference>
<organism evidence="3">
    <name type="scientific">Grapevine Algerian latent virus</name>
    <dbReference type="NCBI Taxonomy" id="208084"/>
    <lineage>
        <taxon>Viruses</taxon>
        <taxon>Riboviria</taxon>
        <taxon>Orthornavirae</taxon>
        <taxon>Kitrinoviricota</taxon>
        <taxon>Tolucaviricetes</taxon>
        <taxon>Tolivirales</taxon>
        <taxon>Tombusviridae</taxon>
        <taxon>Procedovirinae</taxon>
        <taxon>Tombusvirus</taxon>
        <taxon>Tombusvirus algeriaense</taxon>
    </lineage>
</organism>
<dbReference type="GO" id="GO:0003968">
    <property type="term" value="F:RNA-directed RNA polymerase activity"/>
    <property type="evidence" value="ECO:0007669"/>
    <property type="project" value="InterPro"/>
</dbReference>